<evidence type="ECO:0000259" key="2">
    <source>
        <dbReference type="Pfam" id="PF11001"/>
    </source>
</evidence>
<keyword evidence="4" id="KW-1185">Reference proteome</keyword>
<organism evidence="3 4">
    <name type="scientific">Ascobolus immersus RN42</name>
    <dbReference type="NCBI Taxonomy" id="1160509"/>
    <lineage>
        <taxon>Eukaryota</taxon>
        <taxon>Fungi</taxon>
        <taxon>Dikarya</taxon>
        <taxon>Ascomycota</taxon>
        <taxon>Pezizomycotina</taxon>
        <taxon>Pezizomycetes</taxon>
        <taxon>Pezizales</taxon>
        <taxon>Ascobolaceae</taxon>
        <taxon>Ascobolus</taxon>
    </lineage>
</organism>
<dbReference type="InterPro" id="IPR047092">
    <property type="entry name" value="AFUB_07903/YDR124W-like_hel"/>
</dbReference>
<dbReference type="STRING" id="1160509.A0A3N4IMJ9"/>
<reference evidence="3 4" key="1">
    <citation type="journal article" date="2018" name="Nat. Ecol. Evol.">
        <title>Pezizomycetes genomes reveal the molecular basis of ectomycorrhizal truffle lifestyle.</title>
        <authorList>
            <person name="Murat C."/>
            <person name="Payen T."/>
            <person name="Noel B."/>
            <person name="Kuo A."/>
            <person name="Morin E."/>
            <person name="Chen J."/>
            <person name="Kohler A."/>
            <person name="Krizsan K."/>
            <person name="Balestrini R."/>
            <person name="Da Silva C."/>
            <person name="Montanini B."/>
            <person name="Hainaut M."/>
            <person name="Levati E."/>
            <person name="Barry K.W."/>
            <person name="Belfiori B."/>
            <person name="Cichocki N."/>
            <person name="Clum A."/>
            <person name="Dockter R.B."/>
            <person name="Fauchery L."/>
            <person name="Guy J."/>
            <person name="Iotti M."/>
            <person name="Le Tacon F."/>
            <person name="Lindquist E.A."/>
            <person name="Lipzen A."/>
            <person name="Malagnac F."/>
            <person name="Mello A."/>
            <person name="Molinier V."/>
            <person name="Miyauchi S."/>
            <person name="Poulain J."/>
            <person name="Riccioni C."/>
            <person name="Rubini A."/>
            <person name="Sitrit Y."/>
            <person name="Splivallo R."/>
            <person name="Traeger S."/>
            <person name="Wang M."/>
            <person name="Zifcakova L."/>
            <person name="Wipf D."/>
            <person name="Zambonelli A."/>
            <person name="Paolocci F."/>
            <person name="Nowrousian M."/>
            <person name="Ottonello S."/>
            <person name="Baldrian P."/>
            <person name="Spatafora J.W."/>
            <person name="Henrissat B."/>
            <person name="Nagy L.G."/>
            <person name="Aury J.M."/>
            <person name="Wincker P."/>
            <person name="Grigoriev I.V."/>
            <person name="Bonfante P."/>
            <person name="Martin F.M."/>
        </authorList>
    </citation>
    <scope>NUCLEOTIDE SEQUENCE [LARGE SCALE GENOMIC DNA]</scope>
    <source>
        <strain evidence="3 4">RN42</strain>
    </source>
</reference>
<evidence type="ECO:0000313" key="3">
    <source>
        <dbReference type="EMBL" id="RPA87353.1"/>
    </source>
</evidence>
<dbReference type="InterPro" id="IPR021264">
    <property type="entry name" value="AFUB_079030/YDR124W-like"/>
</dbReference>
<accession>A0A3N4IMJ9</accession>
<feature type="domain" description="Subtelomeric hrmA-associated cluster protein AFUB-079030/YDR124W-like helical bundle" evidence="2">
    <location>
        <begin position="142"/>
        <end position="258"/>
    </location>
</feature>
<dbReference type="AlphaFoldDB" id="A0A3N4IMJ9"/>
<dbReference type="EMBL" id="ML119647">
    <property type="protein sequence ID" value="RPA87353.1"/>
    <property type="molecule type" value="Genomic_DNA"/>
</dbReference>
<evidence type="ECO:0000313" key="4">
    <source>
        <dbReference type="Proteomes" id="UP000275078"/>
    </source>
</evidence>
<evidence type="ECO:0000256" key="1">
    <source>
        <dbReference type="SAM" id="MobiDB-lite"/>
    </source>
</evidence>
<sequence>MTAIRYQRSRSSSRSAPTSPRGVLSNASYKAIQCLQAQDQKLGQQFLVVLASPSGEVSVFSSSGFQSKENHLLSPNFRDNAQAFAVRCGPSMAPSETFGPMATLEDEEMEATLENETHGYAADPSSYPQRYQSQIPQDWLIISNTDDVTAYYETRLGQLQQTQCKEISKAWIRVVEPKKMARHPYKSAEKSKPSWWPADIRHKEPDHLRKPERIPLLVAILRCPLVSVAQLRTAAREIEPKLKVDRLPLLEEILRVAEIEEKYRSGKIAKGTPVAVSASADALMKAMKREVDGISPMSPQEAMGPHHPQHYGQYEPMGHPSEIPFSCVETSPISAEMPQHIKQQPTPPQSFSHVHPFPQVYAVQGHSESISHSAPTQAHEIYAFSGTPPPDGVAQLSAAAVISDRRCSAPQQQQDFYQPPHSQPHSPHHHHQHHDSHEVIKGSEAAAAAYATRTAAGLGNVDGNRENYVYVYHATGTERSGDWGVPAQ</sequence>
<dbReference type="Pfam" id="PF11001">
    <property type="entry name" value="AFUB_07903_YDR124W_hel"/>
    <property type="match status" value="1"/>
</dbReference>
<dbReference type="PANTHER" id="PTHR36102:SF1">
    <property type="entry name" value="YDR124W-LIKE HELICAL BUNDLE DOMAIN-CONTAINING PROTEIN"/>
    <property type="match status" value="1"/>
</dbReference>
<protein>
    <recommendedName>
        <fullName evidence="2">Subtelomeric hrmA-associated cluster protein AFUB-079030/YDR124W-like helical bundle domain-containing protein</fullName>
    </recommendedName>
</protein>
<feature type="region of interest" description="Disordered" evidence="1">
    <location>
        <begin position="1"/>
        <end position="23"/>
    </location>
</feature>
<dbReference type="PANTHER" id="PTHR36102">
    <property type="entry name" value="CHROMOSOME 10, WHOLE GENOME SHOTGUN SEQUENCE"/>
    <property type="match status" value="1"/>
</dbReference>
<gene>
    <name evidence="3" type="ORF">BJ508DRAFT_410862</name>
</gene>
<name>A0A3N4IMJ9_ASCIM</name>
<dbReference type="Proteomes" id="UP000275078">
    <property type="component" value="Unassembled WGS sequence"/>
</dbReference>
<proteinExistence type="predicted"/>
<dbReference type="OrthoDB" id="5338458at2759"/>
<feature type="region of interest" description="Disordered" evidence="1">
    <location>
        <begin position="406"/>
        <end position="438"/>
    </location>
</feature>